<reference evidence="2 3" key="1">
    <citation type="submission" date="2017-03" db="EMBL/GenBank/DDBJ databases">
        <title>Sulfur activation and transportation mechanism of thermophilic Archaea Acidianus manzaensis YN-25.</title>
        <authorList>
            <person name="Ma Y."/>
            <person name="Yang Y."/>
            <person name="Xia J."/>
        </authorList>
    </citation>
    <scope>NUCLEOTIDE SEQUENCE [LARGE SCALE GENOMIC DNA]</scope>
    <source>
        <strain evidence="2 3">YN-25</strain>
    </source>
</reference>
<feature type="transmembrane region" description="Helical" evidence="1">
    <location>
        <begin position="6"/>
        <end position="25"/>
    </location>
</feature>
<evidence type="ECO:0000313" key="2">
    <source>
        <dbReference type="EMBL" id="ARM76702.1"/>
    </source>
</evidence>
<accession>A0A1W6K2L5</accession>
<proteinExistence type="predicted"/>
<dbReference type="EMBL" id="CP020477">
    <property type="protein sequence ID" value="ARM76702.1"/>
    <property type="molecule type" value="Genomic_DNA"/>
</dbReference>
<keyword evidence="1" id="KW-0472">Membrane</keyword>
<keyword evidence="1" id="KW-1133">Transmembrane helix</keyword>
<dbReference type="RefSeq" id="WP_148692498.1">
    <property type="nucleotide sequence ID" value="NZ_CP020477.1"/>
</dbReference>
<evidence type="ECO:0000313" key="3">
    <source>
        <dbReference type="Proteomes" id="UP000193404"/>
    </source>
</evidence>
<keyword evidence="1" id="KW-0812">Transmembrane</keyword>
<gene>
    <name evidence="2" type="ORF">B6F84_12230</name>
</gene>
<keyword evidence="3" id="KW-1185">Reference proteome</keyword>
<evidence type="ECO:0000256" key="1">
    <source>
        <dbReference type="SAM" id="Phobius"/>
    </source>
</evidence>
<name>A0A1W6K2L5_9CREN</name>
<sequence length="374" mass="41731">MENTKIYGIIGFGIVVILLLAMVFIGPSLEKPVSAGVSKFKVVNATLYNLNGDSVIKATIQASGIPSKVHDNLYEVIVNKTTYYAFYKQSSDGQVVWYYNGTDSYTIYLSTLNSTYSPAHLSNGIYKAEFVSQQGSSTITISFGIAPKPSLNIISAQLFNVSGYYEIYAKVNANIPLGRIYFYSIFLNDSEYYIFYHPSGSKFEPTYYIDKSGTYNISLYVFPRNYTSEVQINPNNFTLLPGEYNAIIVTSIGNYSMKLTLTTVKAKPEFQVENTAVEGEYNSTIGYINVTITATTPLGGHISLNEINLNGTNYTVYYEPEILPSAIAVYVYSGTSQYTLYIDKLVTPGIYEVTFFYSYKGVNYSFEEIIKISS</sequence>
<dbReference type="OrthoDB" id="43006at2157"/>
<dbReference type="GeneID" id="41591704"/>
<dbReference type="Proteomes" id="UP000193404">
    <property type="component" value="Chromosome"/>
</dbReference>
<dbReference type="KEGG" id="aman:B6F84_12230"/>
<organism evidence="2 3">
    <name type="scientific">Acidianus manzaensis</name>
    <dbReference type="NCBI Taxonomy" id="282676"/>
    <lineage>
        <taxon>Archaea</taxon>
        <taxon>Thermoproteota</taxon>
        <taxon>Thermoprotei</taxon>
        <taxon>Sulfolobales</taxon>
        <taxon>Sulfolobaceae</taxon>
        <taxon>Acidianus</taxon>
    </lineage>
</organism>
<dbReference type="STRING" id="282676.B6F84_12230"/>
<dbReference type="AlphaFoldDB" id="A0A1W6K2L5"/>
<protein>
    <submittedName>
        <fullName evidence="2">Uncharacterized protein</fullName>
    </submittedName>
</protein>